<evidence type="ECO:0000256" key="5">
    <source>
        <dbReference type="NCBIfam" id="TIGR00168"/>
    </source>
</evidence>
<evidence type="ECO:0000313" key="9">
    <source>
        <dbReference type="Proteomes" id="UP000176992"/>
    </source>
</evidence>
<dbReference type="NCBIfam" id="TIGR00168">
    <property type="entry name" value="infC"/>
    <property type="match status" value="1"/>
</dbReference>
<dbReference type="InterPro" id="IPR019814">
    <property type="entry name" value="Translation_initiation_fac_3_N"/>
</dbReference>
<keyword evidence="4" id="KW-0963">Cytoplasm</keyword>
<dbReference type="SUPFAM" id="SSF54364">
    <property type="entry name" value="Translation initiation factor IF3, N-terminal domain"/>
    <property type="match status" value="1"/>
</dbReference>
<comment type="subcellular location">
    <subcellularLocation>
        <location evidence="4">Cytoplasm</location>
    </subcellularLocation>
</comment>
<dbReference type="Pfam" id="PF05198">
    <property type="entry name" value="IF3_N"/>
    <property type="match status" value="1"/>
</dbReference>
<dbReference type="AlphaFoldDB" id="A0A1F5YDZ2"/>
<dbReference type="PANTHER" id="PTHR10938:SF0">
    <property type="entry name" value="TRANSLATION INITIATION FACTOR IF-3, MITOCHONDRIAL"/>
    <property type="match status" value="1"/>
</dbReference>
<keyword evidence="3 4" id="KW-0648">Protein biosynthesis</keyword>
<name>A0A1F5YDZ2_9BACT</name>
<keyword evidence="2 4" id="KW-0396">Initiation factor</keyword>
<comment type="caution">
    <text evidence="8">The sequence shown here is derived from an EMBL/GenBank/DDBJ whole genome shotgun (WGS) entry which is preliminary data.</text>
</comment>
<dbReference type="GO" id="GO:0032790">
    <property type="term" value="P:ribosome disassembly"/>
    <property type="evidence" value="ECO:0007669"/>
    <property type="project" value="TreeGrafter"/>
</dbReference>
<proteinExistence type="inferred from homology"/>
<dbReference type="InterPro" id="IPR036787">
    <property type="entry name" value="T_IF-3_N_sf"/>
</dbReference>
<evidence type="ECO:0000259" key="7">
    <source>
        <dbReference type="Pfam" id="PF05198"/>
    </source>
</evidence>
<dbReference type="InterPro" id="IPR019815">
    <property type="entry name" value="Translation_initiation_fac_3_C"/>
</dbReference>
<comment type="similarity">
    <text evidence="1 4">Belongs to the IF-3 family.</text>
</comment>
<gene>
    <name evidence="4" type="primary">infC</name>
    <name evidence="8" type="ORF">A2Z86_05205</name>
</gene>
<dbReference type="Pfam" id="PF00707">
    <property type="entry name" value="IF3_C"/>
    <property type="match status" value="1"/>
</dbReference>
<dbReference type="GO" id="GO:0016020">
    <property type="term" value="C:membrane"/>
    <property type="evidence" value="ECO:0007669"/>
    <property type="project" value="TreeGrafter"/>
</dbReference>
<evidence type="ECO:0000256" key="3">
    <source>
        <dbReference type="ARBA" id="ARBA00022917"/>
    </source>
</evidence>
<evidence type="ECO:0000313" key="8">
    <source>
        <dbReference type="EMBL" id="OGF98196.1"/>
    </source>
</evidence>
<dbReference type="GO" id="GO:0043022">
    <property type="term" value="F:ribosome binding"/>
    <property type="evidence" value="ECO:0007669"/>
    <property type="project" value="UniProtKB-ARBA"/>
</dbReference>
<dbReference type="GO" id="GO:0005829">
    <property type="term" value="C:cytosol"/>
    <property type="evidence" value="ECO:0007669"/>
    <property type="project" value="TreeGrafter"/>
</dbReference>
<comment type="subunit">
    <text evidence="4">Monomer.</text>
</comment>
<protein>
    <recommendedName>
        <fullName evidence="4 5">Translation initiation factor IF-3</fullName>
    </recommendedName>
</protein>
<dbReference type="FunFam" id="3.10.20.80:FF:000001">
    <property type="entry name" value="Translation initiation factor IF-3"/>
    <property type="match status" value="1"/>
</dbReference>
<dbReference type="HAMAP" id="MF_00080">
    <property type="entry name" value="IF_3"/>
    <property type="match status" value="1"/>
</dbReference>
<reference evidence="8 9" key="1">
    <citation type="journal article" date="2016" name="Nat. Commun.">
        <title>Thousands of microbial genomes shed light on interconnected biogeochemical processes in an aquifer system.</title>
        <authorList>
            <person name="Anantharaman K."/>
            <person name="Brown C.T."/>
            <person name="Hug L.A."/>
            <person name="Sharon I."/>
            <person name="Castelle C.J."/>
            <person name="Probst A.J."/>
            <person name="Thomas B.C."/>
            <person name="Singh A."/>
            <person name="Wilkins M.J."/>
            <person name="Karaoz U."/>
            <person name="Brodie E.L."/>
            <person name="Williams K.H."/>
            <person name="Hubbard S.S."/>
            <person name="Banfield J.F."/>
        </authorList>
    </citation>
    <scope>NUCLEOTIDE SEQUENCE [LARGE SCALE GENOMIC DNA]</scope>
</reference>
<dbReference type="Gene3D" id="3.10.20.80">
    <property type="entry name" value="Translation initiation factor 3 (IF-3), N-terminal domain"/>
    <property type="match status" value="1"/>
</dbReference>
<dbReference type="EMBL" id="MFIV01000150">
    <property type="protein sequence ID" value="OGF98196.1"/>
    <property type="molecule type" value="Genomic_DNA"/>
</dbReference>
<dbReference type="InterPro" id="IPR036788">
    <property type="entry name" value="T_IF-3_C_sf"/>
</dbReference>
<evidence type="ECO:0000259" key="6">
    <source>
        <dbReference type="Pfam" id="PF00707"/>
    </source>
</evidence>
<accession>A0A1F5YDZ2</accession>
<comment type="function">
    <text evidence="4">IF-3 binds to the 30S ribosomal subunit and shifts the equilibrium between 70S ribosomes and their 50S and 30S subunits in favor of the free subunits, thus enhancing the availability of 30S subunits on which protein synthesis initiation begins.</text>
</comment>
<dbReference type="FunFam" id="3.30.110.10:FF:000001">
    <property type="entry name" value="Translation initiation factor IF-3"/>
    <property type="match status" value="1"/>
</dbReference>
<evidence type="ECO:0000256" key="4">
    <source>
        <dbReference type="HAMAP-Rule" id="MF_00080"/>
    </source>
</evidence>
<sequence length="171" mass="19789">MVTKSVRVNQQIRISPVRLIDSDGSQVGVVSLDEARQIALTRELDLVEVAPTARPPVCRIMDYGKFKYRENKKAKEAKKKQHVIQMKEIKLRSKIDEHDLQFKLRHARKFLEKQAKVKVTMVFRGREVVHKELGERVLKRFFDEVGDLSVQEGDIKMEGRNMILILAPKGI</sequence>
<evidence type="ECO:0000256" key="1">
    <source>
        <dbReference type="ARBA" id="ARBA00005439"/>
    </source>
</evidence>
<organism evidence="8 9">
    <name type="scientific">Candidatus Glassbacteria bacterium GWA2_58_10</name>
    <dbReference type="NCBI Taxonomy" id="1817865"/>
    <lineage>
        <taxon>Bacteria</taxon>
        <taxon>Candidatus Glassiibacteriota</taxon>
    </lineage>
</organism>
<evidence type="ECO:0000256" key="2">
    <source>
        <dbReference type="ARBA" id="ARBA00022540"/>
    </source>
</evidence>
<feature type="domain" description="Translation initiation factor 3 N-terminal" evidence="7">
    <location>
        <begin position="8"/>
        <end position="77"/>
    </location>
</feature>
<dbReference type="GO" id="GO:0003743">
    <property type="term" value="F:translation initiation factor activity"/>
    <property type="evidence" value="ECO:0007669"/>
    <property type="project" value="UniProtKB-UniRule"/>
</dbReference>
<feature type="domain" description="Translation initiation factor 3 C-terminal" evidence="6">
    <location>
        <begin position="84"/>
        <end position="169"/>
    </location>
</feature>
<dbReference type="PANTHER" id="PTHR10938">
    <property type="entry name" value="TRANSLATION INITIATION FACTOR IF-3"/>
    <property type="match status" value="1"/>
</dbReference>
<dbReference type="InterPro" id="IPR001288">
    <property type="entry name" value="Translation_initiation_fac_3"/>
</dbReference>
<dbReference type="Proteomes" id="UP000176992">
    <property type="component" value="Unassembled WGS sequence"/>
</dbReference>
<dbReference type="SUPFAM" id="SSF55200">
    <property type="entry name" value="Translation initiation factor IF3, C-terminal domain"/>
    <property type="match status" value="1"/>
</dbReference>
<dbReference type="Gene3D" id="3.30.110.10">
    <property type="entry name" value="Translation initiation factor 3 (IF-3), C-terminal domain"/>
    <property type="match status" value="1"/>
</dbReference>